<dbReference type="PANTHER" id="PTHR46038:SF58">
    <property type="entry name" value="GLYCOSYLTRANSFERASE"/>
    <property type="match status" value="1"/>
</dbReference>
<evidence type="ECO:0000313" key="4">
    <source>
        <dbReference type="Proteomes" id="UP001652660"/>
    </source>
</evidence>
<dbReference type="InterPro" id="IPR005069">
    <property type="entry name" value="Nucl-diP-sugar_transferase"/>
</dbReference>
<dbReference type="PANTHER" id="PTHR46038">
    <property type="entry name" value="EXPRESSED PROTEIN-RELATED"/>
    <property type="match status" value="1"/>
</dbReference>
<feature type="region of interest" description="Disordered" evidence="1">
    <location>
        <begin position="92"/>
        <end position="165"/>
    </location>
</feature>
<keyword evidence="4" id="KW-1185">Reference proteome</keyword>
<feature type="transmembrane region" description="Helical" evidence="2">
    <location>
        <begin position="60"/>
        <end position="78"/>
    </location>
</feature>
<evidence type="ECO:0000256" key="1">
    <source>
        <dbReference type="SAM" id="MobiDB-lite"/>
    </source>
</evidence>
<evidence type="ECO:0000259" key="3">
    <source>
        <dbReference type="Pfam" id="PF03407"/>
    </source>
</evidence>
<proteinExistence type="predicted"/>
<evidence type="ECO:0000313" key="5">
    <source>
        <dbReference type="RefSeq" id="XP_071912008.1"/>
    </source>
</evidence>
<evidence type="ECO:0000256" key="2">
    <source>
        <dbReference type="SAM" id="Phobius"/>
    </source>
</evidence>
<name>A0ABM4UXL0_COFAR</name>
<dbReference type="Pfam" id="PF03407">
    <property type="entry name" value="Nucleotid_trans"/>
    <property type="match status" value="1"/>
</dbReference>
<feature type="domain" description="Nucleotide-diphospho-sugar transferase" evidence="3">
    <location>
        <begin position="212"/>
        <end position="410"/>
    </location>
</feature>
<accession>A0ABM4UXL0</accession>
<reference evidence="5" key="1">
    <citation type="submission" date="2025-08" db="UniProtKB">
        <authorList>
            <consortium name="RefSeq"/>
        </authorList>
    </citation>
    <scope>IDENTIFICATION</scope>
    <source>
        <tissue evidence="5">Leaves</tissue>
    </source>
</reference>
<organism evidence="4 5">
    <name type="scientific">Coffea arabica</name>
    <name type="common">Arabian coffee</name>
    <dbReference type="NCBI Taxonomy" id="13443"/>
    <lineage>
        <taxon>Eukaryota</taxon>
        <taxon>Viridiplantae</taxon>
        <taxon>Streptophyta</taxon>
        <taxon>Embryophyta</taxon>
        <taxon>Tracheophyta</taxon>
        <taxon>Spermatophyta</taxon>
        <taxon>Magnoliopsida</taxon>
        <taxon>eudicotyledons</taxon>
        <taxon>Gunneridae</taxon>
        <taxon>Pentapetalae</taxon>
        <taxon>asterids</taxon>
        <taxon>lamiids</taxon>
        <taxon>Gentianales</taxon>
        <taxon>Rubiaceae</taxon>
        <taxon>Ixoroideae</taxon>
        <taxon>Gardenieae complex</taxon>
        <taxon>Bertiereae - Coffeeae clade</taxon>
        <taxon>Coffeeae</taxon>
        <taxon>Coffea</taxon>
    </lineage>
</organism>
<protein>
    <submittedName>
        <fullName evidence="5">Uncharacterized protein At4g15970 isoform X1</fullName>
    </submittedName>
</protein>
<feature type="compositionally biased region" description="Polar residues" evidence="1">
    <location>
        <begin position="146"/>
        <end position="159"/>
    </location>
</feature>
<sequence length="440" mass="50491">MLIYIYGEAACTNPGFPKRHQYYFVMIDAEGRKAGKREDKMSKDGGCHHLCHHLLYQNQVVIWLILLVVAADLSLVLYRSAFSNNPSSQHFTFGQENDSSSSSQDGDSKVEGDLSFQKSTSPEGDTSAPSLSSSAQSSNGNRSSPTESVQGNLSPQVNQENEETKLERVLSKAASADKTIIFTTINEAWITPGSLFDLFLEGFNIGNQTQYLLNHLVIVAMDQKAYSHCLGVHHHCYALITEGVDFSGRANYMSPQYMKMMWRRLDFMRTILELGYSFIFTDTDIIWFRDPFPHFYEDADFQIASDQYEFTSTDMRNRPNAGFMYVRSNSITLQFYKFWCGSKKTYPGKNEQDVLNIIKFDPFIKRIGLKIRFLDTAYFSGFCQPSKDLNVLCTMHANCCVDVHKKIHDLRLVIDDWKKYMALPSNRKKRYSWTQRKYCV</sequence>
<feature type="compositionally biased region" description="Low complexity" evidence="1">
    <location>
        <begin position="127"/>
        <end position="145"/>
    </location>
</feature>
<gene>
    <name evidence="5" type="primary">LOC113697275</name>
</gene>
<keyword evidence="2" id="KW-1133">Transmembrane helix</keyword>
<keyword evidence="2" id="KW-0812">Transmembrane</keyword>
<dbReference type="InterPro" id="IPR044821">
    <property type="entry name" value="At1g28695/At4g15970-like"/>
</dbReference>
<keyword evidence="2" id="KW-0472">Membrane</keyword>
<dbReference type="Proteomes" id="UP001652660">
    <property type="component" value="Chromosome 6e"/>
</dbReference>
<dbReference type="GeneID" id="113697275"/>
<dbReference type="RefSeq" id="XP_071912008.1">
    <property type="nucleotide sequence ID" value="XM_072055907.1"/>
</dbReference>